<dbReference type="InterPro" id="IPR005337">
    <property type="entry name" value="RapZ-like"/>
</dbReference>
<evidence type="ECO:0000313" key="8">
    <source>
        <dbReference type="Proteomes" id="UP001589628"/>
    </source>
</evidence>
<dbReference type="EMBL" id="JBHLZN010000001">
    <property type="protein sequence ID" value="MFB9885760.1"/>
    <property type="molecule type" value="Genomic_DNA"/>
</dbReference>
<evidence type="ECO:0000313" key="7">
    <source>
        <dbReference type="EMBL" id="MFB9885760.1"/>
    </source>
</evidence>
<dbReference type="HAMAP" id="MF_00636">
    <property type="entry name" value="RapZ_like"/>
    <property type="match status" value="1"/>
</dbReference>
<evidence type="ECO:0000256" key="3">
    <source>
        <dbReference type="ARBA" id="ARBA00023134"/>
    </source>
</evidence>
<name>A0ABV5Z934_9GAMM</name>
<evidence type="ECO:0000256" key="1">
    <source>
        <dbReference type="ARBA" id="ARBA00022741"/>
    </source>
</evidence>
<dbReference type="InterPro" id="IPR053931">
    <property type="entry name" value="RapZ_C"/>
</dbReference>
<dbReference type="PIRSF" id="PIRSF005052">
    <property type="entry name" value="P-loopkin"/>
    <property type="match status" value="1"/>
</dbReference>
<reference evidence="7 8" key="1">
    <citation type="submission" date="2024-09" db="EMBL/GenBank/DDBJ databases">
        <authorList>
            <person name="Sun Q."/>
            <person name="Mori K."/>
        </authorList>
    </citation>
    <scope>NUCLEOTIDE SEQUENCE [LARGE SCALE GENOMIC DNA]</scope>
    <source>
        <strain evidence="7 8">ATCC 51285</strain>
    </source>
</reference>
<dbReference type="PANTHER" id="PTHR30448:SF0">
    <property type="entry name" value="RNASE ADAPTER PROTEIN RAPZ"/>
    <property type="match status" value="1"/>
</dbReference>
<dbReference type="Pfam" id="PF03668">
    <property type="entry name" value="RapZ-like_N"/>
    <property type="match status" value="1"/>
</dbReference>
<dbReference type="InterPro" id="IPR027417">
    <property type="entry name" value="P-loop_NTPase"/>
</dbReference>
<feature type="binding site" evidence="4">
    <location>
        <begin position="8"/>
        <end position="15"/>
    </location>
    <ligand>
        <name>ATP</name>
        <dbReference type="ChEBI" id="CHEBI:30616"/>
    </ligand>
</feature>
<dbReference type="Pfam" id="PF22740">
    <property type="entry name" value="PapZ_C"/>
    <property type="match status" value="1"/>
</dbReference>
<keyword evidence="8" id="KW-1185">Reference proteome</keyword>
<dbReference type="RefSeq" id="WP_027313827.1">
    <property type="nucleotide sequence ID" value="NZ_JAUESS010000005.1"/>
</dbReference>
<keyword evidence="2 4" id="KW-0067">ATP-binding</keyword>
<evidence type="ECO:0000256" key="2">
    <source>
        <dbReference type="ARBA" id="ARBA00022840"/>
    </source>
</evidence>
<dbReference type="Proteomes" id="UP001589628">
    <property type="component" value="Unassembled WGS sequence"/>
</dbReference>
<feature type="domain" description="RapZ C-terminal" evidence="6">
    <location>
        <begin position="169"/>
        <end position="287"/>
    </location>
</feature>
<dbReference type="SUPFAM" id="SSF52540">
    <property type="entry name" value="P-loop containing nucleoside triphosphate hydrolases"/>
    <property type="match status" value="1"/>
</dbReference>
<protein>
    <submittedName>
        <fullName evidence="7">RNase adapter RapZ</fullName>
    </submittedName>
</protein>
<feature type="domain" description="RapZ-like N-terminal" evidence="5">
    <location>
        <begin position="1"/>
        <end position="162"/>
    </location>
</feature>
<evidence type="ECO:0000256" key="4">
    <source>
        <dbReference type="HAMAP-Rule" id="MF_00636"/>
    </source>
</evidence>
<evidence type="ECO:0000259" key="5">
    <source>
        <dbReference type="Pfam" id="PF03668"/>
    </source>
</evidence>
<keyword evidence="1 4" id="KW-0547">Nucleotide-binding</keyword>
<gene>
    <name evidence="7" type="primary">rapZ</name>
    <name evidence="7" type="ORF">ACFFLH_04975</name>
</gene>
<feature type="binding site" evidence="4">
    <location>
        <begin position="64"/>
        <end position="67"/>
    </location>
    <ligand>
        <name>GTP</name>
        <dbReference type="ChEBI" id="CHEBI:37565"/>
    </ligand>
</feature>
<organism evidence="7 8">
    <name type="scientific">Balneatrix alpica</name>
    <dbReference type="NCBI Taxonomy" id="75684"/>
    <lineage>
        <taxon>Bacteria</taxon>
        <taxon>Pseudomonadati</taxon>
        <taxon>Pseudomonadota</taxon>
        <taxon>Gammaproteobacteria</taxon>
        <taxon>Oceanospirillales</taxon>
        <taxon>Balneatrichaceae</taxon>
        <taxon>Balneatrix</taxon>
    </lineage>
</organism>
<evidence type="ECO:0000259" key="6">
    <source>
        <dbReference type="Pfam" id="PF22740"/>
    </source>
</evidence>
<sequence>MRLIIISGRSGSGKSTALHVLEDLGYYCIDNLPVELLLPLCEQIRRDKENSASEEKRLLAVSIDARNLHAGLKLLPGLLPELENLGVQVEVLYLDAEESVLLQRFSATRRKHPLSTPERSLQEALRAERQLLQPIANCAALTIDTTRMTLYDLRDMVRIRVAAREQELAVLFLSFGFKHGVPLDADLVFDVRCLPNPHWIPQLRGHTGKEQPVIDYLSHEPAVVKMEQDLCHFLTSWLPSYEQNNRAYVTVAIGCTGGQHRSVFLAERLFAHFAAERPNIQVRHRELD</sequence>
<dbReference type="NCBIfam" id="NF003828">
    <property type="entry name" value="PRK05416.1"/>
    <property type="match status" value="1"/>
</dbReference>
<keyword evidence="3 4" id="KW-0342">GTP-binding</keyword>
<dbReference type="InterPro" id="IPR053930">
    <property type="entry name" value="RapZ-like_N"/>
</dbReference>
<accession>A0ABV5Z934</accession>
<dbReference type="Gene3D" id="3.40.50.300">
    <property type="entry name" value="P-loop containing nucleotide triphosphate hydrolases"/>
    <property type="match status" value="1"/>
</dbReference>
<comment type="caution">
    <text evidence="7">The sequence shown here is derived from an EMBL/GenBank/DDBJ whole genome shotgun (WGS) entry which is preliminary data.</text>
</comment>
<dbReference type="PANTHER" id="PTHR30448">
    <property type="entry name" value="RNASE ADAPTER PROTEIN RAPZ"/>
    <property type="match status" value="1"/>
</dbReference>
<proteinExistence type="inferred from homology"/>